<dbReference type="Proteomes" id="UP000230233">
    <property type="component" value="Chromosome X"/>
</dbReference>
<dbReference type="PANTHER" id="PTHR23015">
    <property type="entry name" value="UNCHARACTERIZED C.ELEGANS PROTEIN"/>
    <property type="match status" value="1"/>
</dbReference>
<gene>
    <name evidence="2" type="primary">Cnig_chr_X.g26135</name>
    <name evidence="2" type="ORF">B9Z55_026135</name>
</gene>
<organism evidence="2 3">
    <name type="scientific">Caenorhabditis nigoni</name>
    <dbReference type="NCBI Taxonomy" id="1611254"/>
    <lineage>
        <taxon>Eukaryota</taxon>
        <taxon>Metazoa</taxon>
        <taxon>Ecdysozoa</taxon>
        <taxon>Nematoda</taxon>
        <taxon>Chromadorea</taxon>
        <taxon>Rhabditida</taxon>
        <taxon>Rhabditina</taxon>
        <taxon>Rhabditomorpha</taxon>
        <taxon>Rhabditoidea</taxon>
        <taxon>Rhabditidae</taxon>
        <taxon>Peloderinae</taxon>
        <taxon>Caenorhabditis</taxon>
    </lineage>
</organism>
<evidence type="ECO:0000313" key="2">
    <source>
        <dbReference type="EMBL" id="PIC21213.1"/>
    </source>
</evidence>
<name>A0A2G5T1Y9_9PELO</name>
<dbReference type="InterPro" id="IPR036047">
    <property type="entry name" value="F-box-like_dom_sf"/>
</dbReference>
<dbReference type="PROSITE" id="PS50181">
    <property type="entry name" value="FBOX"/>
    <property type="match status" value="1"/>
</dbReference>
<proteinExistence type="predicted"/>
<comment type="caution">
    <text evidence="2">The sequence shown here is derived from an EMBL/GenBank/DDBJ whole genome shotgun (WGS) entry which is preliminary data.</text>
</comment>
<dbReference type="InterPro" id="IPR040161">
    <property type="entry name" value="FB224"/>
</dbReference>
<evidence type="ECO:0000313" key="3">
    <source>
        <dbReference type="Proteomes" id="UP000230233"/>
    </source>
</evidence>
<dbReference type="PANTHER" id="PTHR23015:SF4">
    <property type="entry name" value="DUF38 DOMAIN-CONTAINING PROTEIN-RELATED"/>
    <property type="match status" value="1"/>
</dbReference>
<sequence length="301" mass="34888">MNRDFSPPNLDTMPNNALKEILNYLNIKERSVLRKVNRTLRKAVDNNHTTVNVALNFWDDSISLNLDGIGIEYSVEDEDKCEIQVGRTSKILDSDYVETAMNDLGVHFKNPNTRIKNLKLNWEFSEELFDILVRILRTFFDELTQNGGSGFFVENLHIEDNDGDNIGQVLTMIDVNTITSLRINCDGAHLRDEEQFLDLLQWQRVRDFRLIGDVEPPNHILNALRNVSFFHIDQDNDNMEVTFERIFIFILTVLNQSDNFEHGQITTRNLDIPAPFINAHLILGNVSVSFKQNRITMEKYE</sequence>
<dbReference type="SMART" id="SM00256">
    <property type="entry name" value="FBOX"/>
    <property type="match status" value="1"/>
</dbReference>
<protein>
    <recommendedName>
        <fullName evidence="1">F-box domain-containing protein</fullName>
    </recommendedName>
</protein>
<feature type="domain" description="F-box" evidence="1">
    <location>
        <begin position="7"/>
        <end position="53"/>
    </location>
</feature>
<dbReference type="CDD" id="cd22150">
    <property type="entry name" value="F-box_CeFBXA-like"/>
    <property type="match status" value="1"/>
</dbReference>
<dbReference type="EMBL" id="PDUG01000006">
    <property type="protein sequence ID" value="PIC21213.1"/>
    <property type="molecule type" value="Genomic_DNA"/>
</dbReference>
<dbReference type="InterPro" id="IPR001810">
    <property type="entry name" value="F-box_dom"/>
</dbReference>
<dbReference type="InterPro" id="IPR002900">
    <property type="entry name" value="DUF38/FTH_CAE_spp"/>
</dbReference>
<dbReference type="Pfam" id="PF01827">
    <property type="entry name" value="FTH"/>
    <property type="match status" value="1"/>
</dbReference>
<reference evidence="3" key="1">
    <citation type="submission" date="2017-10" db="EMBL/GenBank/DDBJ databases">
        <title>Rapid genome shrinkage in a self-fertile nematode reveals novel sperm competition proteins.</title>
        <authorList>
            <person name="Yin D."/>
            <person name="Schwarz E.M."/>
            <person name="Thomas C.G."/>
            <person name="Felde R.L."/>
            <person name="Korf I.F."/>
            <person name="Cutter A.D."/>
            <person name="Schartner C.M."/>
            <person name="Ralston E.J."/>
            <person name="Meyer B.J."/>
            <person name="Haag E.S."/>
        </authorList>
    </citation>
    <scope>NUCLEOTIDE SEQUENCE [LARGE SCALE GENOMIC DNA]</scope>
    <source>
        <strain evidence="3">JU1422</strain>
    </source>
</reference>
<accession>A0A2G5T1Y9</accession>
<dbReference type="AlphaFoldDB" id="A0A2G5T1Y9"/>
<dbReference type="SUPFAM" id="SSF81383">
    <property type="entry name" value="F-box domain"/>
    <property type="match status" value="1"/>
</dbReference>
<dbReference type="OrthoDB" id="10350735at2759"/>
<evidence type="ECO:0000259" key="1">
    <source>
        <dbReference type="PROSITE" id="PS50181"/>
    </source>
</evidence>
<dbReference type="GO" id="GO:0045087">
    <property type="term" value="P:innate immune response"/>
    <property type="evidence" value="ECO:0007669"/>
    <property type="project" value="TreeGrafter"/>
</dbReference>
<keyword evidence="3" id="KW-1185">Reference proteome</keyword>
<dbReference type="Pfam" id="PF00646">
    <property type="entry name" value="F-box"/>
    <property type="match status" value="1"/>
</dbReference>